<evidence type="ECO:0000259" key="2">
    <source>
        <dbReference type="Pfam" id="PF12146"/>
    </source>
</evidence>
<dbReference type="PANTHER" id="PTHR11614">
    <property type="entry name" value="PHOSPHOLIPASE-RELATED"/>
    <property type="match status" value="1"/>
</dbReference>
<feature type="region of interest" description="Disordered" evidence="1">
    <location>
        <begin position="289"/>
        <end position="318"/>
    </location>
</feature>
<comment type="caution">
    <text evidence="3">The sequence shown here is derived from an EMBL/GenBank/DDBJ whole genome shotgun (WGS) entry which is preliminary data.</text>
</comment>
<dbReference type="InterPro" id="IPR029058">
    <property type="entry name" value="AB_hydrolase_fold"/>
</dbReference>
<evidence type="ECO:0000256" key="1">
    <source>
        <dbReference type="SAM" id="MobiDB-lite"/>
    </source>
</evidence>
<evidence type="ECO:0000313" key="4">
    <source>
        <dbReference type="Proteomes" id="UP000196655"/>
    </source>
</evidence>
<organism evidence="3 4">
    <name type="scientific">Inquilinus limosus</name>
    <dbReference type="NCBI Taxonomy" id="171674"/>
    <lineage>
        <taxon>Bacteria</taxon>
        <taxon>Pseudomonadati</taxon>
        <taxon>Pseudomonadota</taxon>
        <taxon>Alphaproteobacteria</taxon>
        <taxon>Rhodospirillales</taxon>
        <taxon>Rhodospirillaceae</taxon>
        <taxon>Inquilinus</taxon>
    </lineage>
</organism>
<dbReference type="RefSeq" id="WP_230983281.1">
    <property type="nucleotide sequence ID" value="NZ_NHON01000186.1"/>
</dbReference>
<dbReference type="Pfam" id="PF12146">
    <property type="entry name" value="Hydrolase_4"/>
    <property type="match status" value="1"/>
</dbReference>
<dbReference type="InterPro" id="IPR022742">
    <property type="entry name" value="Hydrolase_4"/>
</dbReference>
<dbReference type="STRING" id="1122125.GCA_000423185_01791"/>
<evidence type="ECO:0000313" key="3">
    <source>
        <dbReference type="EMBL" id="OWJ55969.1"/>
    </source>
</evidence>
<sequence length="318" mass="34083">MGDGTATPRLEADAVIAADGYRLPLRSWGPVEKPRAVILALHGFNEYGRAFDDPARFWGQLGIATYAYDQRGFGATARRGIWPGTQTLAADAAATLRLLEARYPGVPVYLLGESMGGAVAILTATGPDHPPMAGLILSAPATWGRQSMATIPRVALWLTRRLIPAMTFTGRDLGVQASDNIPMLIALGRDPLYIRATRVDTIDGLVDLMGRASDAAAEIPEPALVLLGEHEQVLAPASVNRLLRRLPQRSDLVVASYSRGWHWLLRDLGRRTPQRDVADWVLHPGPSLPSGAELRGQARRAMADGAVPGSDLQASGGP</sequence>
<feature type="domain" description="Serine aminopeptidase S33" evidence="2">
    <location>
        <begin position="33"/>
        <end position="267"/>
    </location>
</feature>
<dbReference type="Gene3D" id="3.40.50.1820">
    <property type="entry name" value="alpha/beta hydrolase"/>
    <property type="match status" value="1"/>
</dbReference>
<protein>
    <recommendedName>
        <fullName evidence="2">Serine aminopeptidase S33 domain-containing protein</fullName>
    </recommendedName>
</protein>
<name>A0A211YSK7_9PROT</name>
<dbReference type="SUPFAM" id="SSF53474">
    <property type="entry name" value="alpha/beta-Hydrolases"/>
    <property type="match status" value="1"/>
</dbReference>
<keyword evidence="4" id="KW-1185">Reference proteome</keyword>
<accession>A0A211YSK7</accession>
<gene>
    <name evidence="3" type="ORF">BWR60_35545</name>
</gene>
<dbReference type="Proteomes" id="UP000196655">
    <property type="component" value="Unassembled WGS sequence"/>
</dbReference>
<proteinExistence type="predicted"/>
<reference evidence="4" key="1">
    <citation type="submission" date="2017-05" db="EMBL/GenBank/DDBJ databases">
        <authorList>
            <person name="Macchi M."/>
            <person name="Festa S."/>
            <person name="Coppotelli B.M."/>
            <person name="Morelli I.S."/>
        </authorList>
    </citation>
    <scope>NUCLEOTIDE SEQUENCE [LARGE SCALE GENOMIC DNA]</scope>
    <source>
        <strain evidence="4">I</strain>
    </source>
</reference>
<dbReference type="AlphaFoldDB" id="A0A211YSK7"/>
<dbReference type="EMBL" id="NHON01000186">
    <property type="protein sequence ID" value="OWJ55969.1"/>
    <property type="molecule type" value="Genomic_DNA"/>
</dbReference>
<dbReference type="InterPro" id="IPR051044">
    <property type="entry name" value="MAG_DAG_Lipase"/>
</dbReference>